<feature type="transmembrane region" description="Helical" evidence="1">
    <location>
        <begin position="273"/>
        <end position="295"/>
    </location>
</feature>
<dbReference type="PhylomeDB" id="Q7YTT5"/>
<keyword evidence="1" id="KW-0812">Transmembrane</keyword>
<gene>
    <name evidence="2 4" type="primary">srh-290</name>
    <name evidence="4" type="ORF">C47A10.11</name>
    <name evidence="2" type="ORF">CELE_C47A10.11</name>
</gene>
<feature type="transmembrane region" description="Helical" evidence="1">
    <location>
        <begin position="129"/>
        <end position="148"/>
    </location>
</feature>
<reference evidence="2 3" key="1">
    <citation type="journal article" date="1998" name="Science">
        <title>Genome sequence of the nematode C. elegans: a platform for investigating biology.</title>
        <authorList>
            <consortium name="The C. elegans sequencing consortium"/>
            <person name="Sulson J.E."/>
            <person name="Waterston R."/>
        </authorList>
    </citation>
    <scope>NUCLEOTIDE SEQUENCE [LARGE SCALE GENOMIC DNA]</scope>
    <source>
        <strain evidence="2 3">Bristol N2</strain>
    </source>
</reference>
<feature type="transmembrane region" description="Helical" evidence="1">
    <location>
        <begin position="86"/>
        <end position="108"/>
    </location>
</feature>
<dbReference type="InParanoid" id="Q7YTT5"/>
<organism evidence="2 3">
    <name type="scientific">Caenorhabditis elegans</name>
    <dbReference type="NCBI Taxonomy" id="6239"/>
    <lineage>
        <taxon>Eukaryota</taxon>
        <taxon>Metazoa</taxon>
        <taxon>Ecdysozoa</taxon>
        <taxon>Nematoda</taxon>
        <taxon>Chromadorea</taxon>
        <taxon>Rhabditida</taxon>
        <taxon>Rhabditina</taxon>
        <taxon>Rhabditomorpha</taxon>
        <taxon>Rhabditoidea</taxon>
        <taxon>Rhabditidae</taxon>
        <taxon>Peloderinae</taxon>
        <taxon>Caenorhabditis</taxon>
    </lineage>
</organism>
<name>Q7YTT5_CAEEL</name>
<evidence type="ECO:0000313" key="2">
    <source>
        <dbReference type="EMBL" id="CAE11298.1"/>
    </source>
</evidence>
<dbReference type="AGR" id="WB:WBGene00005494"/>
<feature type="transmembrane region" description="Helical" evidence="1">
    <location>
        <begin position="15"/>
        <end position="35"/>
    </location>
</feature>
<dbReference type="HOGENOM" id="CLU_042960_1_1_1"/>
<dbReference type="OMA" id="THWRYIR"/>
<dbReference type="CTD" id="3565277"/>
<dbReference type="EMBL" id="BX284605">
    <property type="protein sequence ID" value="CAE11298.1"/>
    <property type="molecule type" value="Genomic_DNA"/>
</dbReference>
<dbReference type="RefSeq" id="NP_001023712.1">
    <property type="nucleotide sequence ID" value="NM_001028541.1"/>
</dbReference>
<dbReference type="PANTHER" id="PTHR22941:SF48">
    <property type="entry name" value="G PROTEIN-COUPLED RECEPTOR-RELATED"/>
    <property type="match status" value="1"/>
</dbReference>
<dbReference type="OrthoDB" id="5910500at2759"/>
<dbReference type="Pfam" id="PF10318">
    <property type="entry name" value="7TM_GPCR_Srh"/>
    <property type="match status" value="1"/>
</dbReference>
<dbReference type="GeneID" id="3565277"/>
<dbReference type="PaxDb" id="6239-C47A10.11"/>
<accession>Q7YTT5</accession>
<evidence type="ECO:0000313" key="3">
    <source>
        <dbReference type="Proteomes" id="UP000001940"/>
    </source>
</evidence>
<feature type="transmembrane region" description="Helical" evidence="1">
    <location>
        <begin position="246"/>
        <end position="267"/>
    </location>
</feature>
<dbReference type="InterPro" id="IPR019422">
    <property type="entry name" value="7TM_GPCR_serpentine_rcpt_Srh"/>
</dbReference>
<feature type="transmembrane region" description="Helical" evidence="1">
    <location>
        <begin position="194"/>
        <end position="214"/>
    </location>
</feature>
<dbReference type="KEGG" id="cel:CELE_C47A10.11"/>
<dbReference type="Proteomes" id="UP000001940">
    <property type="component" value="Chromosome V"/>
</dbReference>
<protein>
    <submittedName>
        <fullName evidence="2">Serpentine Receptor, class H</fullName>
    </submittedName>
</protein>
<keyword evidence="3" id="KW-1185">Reference proteome</keyword>
<evidence type="ECO:0000313" key="4">
    <source>
        <dbReference type="WormBase" id="C47A10.11"/>
    </source>
</evidence>
<dbReference type="InterPro" id="IPR053220">
    <property type="entry name" value="Nematode_rcpt-like_serp_H"/>
</dbReference>
<dbReference type="WormBase" id="C47A10.11">
    <property type="protein sequence ID" value="CE34475"/>
    <property type="gene ID" value="WBGene00005494"/>
    <property type="gene designation" value="srh-290"/>
</dbReference>
<keyword evidence="1" id="KW-1133">Transmembrane helix</keyword>
<keyword evidence="2" id="KW-0675">Receptor</keyword>
<dbReference type="AlphaFoldDB" id="Q7YTT5"/>
<evidence type="ECO:0000256" key="1">
    <source>
        <dbReference type="SAM" id="Phobius"/>
    </source>
</evidence>
<sequence length="328" mass="37599">MVLSYITSPYSYSQVLYIIAEITFPIHLLGGYCILFKTPLAMKSVKWSLFNLHFWASLFDLLLSFFEQPFICMPVLAGFPMGVMKWLNVETGVMVYIGITVNYLVPVSTVSMFENRFFVLFAEDTHWRYIRYLLLIFNYTIAIFSGMVTCLEIPDQQYARAIVFAKNSEIIQFDLPESPMFIISVYNPWITYRLLIYLALFVVELFVFTILIRMNMKKAMTGFRSTISQKTLKMHKNSIKAMNLQVAIPMLVICVPCLSSIIVPVFLSDHQGFINFTNIVVSSHGALSALLMIYLQTSYRAEVVRIVGCCRKLRIGEGVQVFHISSTS</sequence>
<keyword evidence="1" id="KW-0472">Membrane</keyword>
<dbReference type="PANTHER" id="PTHR22941">
    <property type="entry name" value="SERPENTINE RECEPTOR"/>
    <property type="match status" value="1"/>
</dbReference>
<proteinExistence type="predicted"/>
<feature type="transmembrane region" description="Helical" evidence="1">
    <location>
        <begin position="47"/>
        <end position="66"/>
    </location>
</feature>
<dbReference type="UCSC" id="C47A10.11">
    <property type="organism name" value="c. elegans"/>
</dbReference>